<protein>
    <recommendedName>
        <fullName evidence="3">DUF98 domain-containing protein</fullName>
    </recommendedName>
</protein>
<evidence type="ECO:0000313" key="2">
    <source>
        <dbReference type="Proteomes" id="UP000314251"/>
    </source>
</evidence>
<dbReference type="OrthoDB" id="4327489at2"/>
<dbReference type="InterPro" id="IPR028978">
    <property type="entry name" value="Chorismate_lyase_/UTRA_dom_sf"/>
</dbReference>
<organism evidence="1 2">
    <name type="scientific">Streptomyces mimosae</name>
    <dbReference type="NCBI Taxonomy" id="2586635"/>
    <lineage>
        <taxon>Bacteria</taxon>
        <taxon>Bacillati</taxon>
        <taxon>Actinomycetota</taxon>
        <taxon>Actinomycetes</taxon>
        <taxon>Kitasatosporales</taxon>
        <taxon>Streptomycetaceae</taxon>
        <taxon>Streptomyces</taxon>
    </lineage>
</organism>
<dbReference type="Gene3D" id="3.40.1410.10">
    <property type="entry name" value="Chorismate lyase-like"/>
    <property type="match status" value="1"/>
</dbReference>
<name>A0A5N6A4W1_9ACTN</name>
<dbReference type="Proteomes" id="UP000314251">
    <property type="component" value="Unassembled WGS sequence"/>
</dbReference>
<proteinExistence type="predicted"/>
<evidence type="ECO:0008006" key="3">
    <source>
        <dbReference type="Google" id="ProtNLM"/>
    </source>
</evidence>
<dbReference type="SUPFAM" id="SSF64288">
    <property type="entry name" value="Chorismate lyase-like"/>
    <property type="match status" value="1"/>
</dbReference>
<gene>
    <name evidence="1" type="ORF">FH607_019345</name>
</gene>
<dbReference type="RefSeq" id="WP_139670250.1">
    <property type="nucleotide sequence ID" value="NZ_VDLY02000012.1"/>
</dbReference>
<dbReference type="AlphaFoldDB" id="A0A5N6A4W1"/>
<evidence type="ECO:0000313" key="1">
    <source>
        <dbReference type="EMBL" id="KAB8163445.1"/>
    </source>
</evidence>
<sequence length="196" mass="21297">MSLPTPSGVFPLAFPLSFPLEPPTGRVRPLVHTRDFASPLTRILLSSEGQTTTLLESMSGESLRLRCLAQLRVPARQTGEGVAGLLGVHEDAGVLVRHTATTRQGGEPLSVNHVVARLDLEPAIEHCLTSTSVPLGRALTKAGTGHRRTLLETGRRRWGQGGDDRPACYKTYLVWHRDEPLVLINELFNPSFVPAG</sequence>
<keyword evidence="2" id="KW-1185">Reference proteome</keyword>
<comment type="caution">
    <text evidence="1">The sequence shown here is derived from an EMBL/GenBank/DDBJ whole genome shotgun (WGS) entry which is preliminary data.</text>
</comment>
<accession>A0A5N6A4W1</accession>
<dbReference type="EMBL" id="VDLY02000012">
    <property type="protein sequence ID" value="KAB8163445.1"/>
    <property type="molecule type" value="Genomic_DNA"/>
</dbReference>
<reference evidence="1" key="1">
    <citation type="submission" date="2019-10" db="EMBL/GenBank/DDBJ databases">
        <title>Nonomuraea sp. nov., isolated from Phyllanthus amarus.</title>
        <authorList>
            <person name="Klykleung N."/>
            <person name="Tanasupawat S."/>
        </authorList>
    </citation>
    <scope>NUCLEOTIDE SEQUENCE [LARGE SCALE GENOMIC DNA]</scope>
    <source>
        <strain evidence="1">3MP-10</strain>
    </source>
</reference>